<keyword evidence="5" id="KW-0965">Cell junction</keyword>
<sequence length="160" mass="18491">RRISHQKHRRIIITVLALTASIISIGSSYWRQNKHSTFNEGLWFECTNTECFSKMVTTDWMKSCQALMVLGCILNFVCTILFVLSIYSDDLLDPLQRYTGTMMFFAGTFHFIALTLYLVRNMKEEGALRLQWSYFTGWGAFLFNFVLVVDVAVFSLAPLE</sequence>
<reference evidence="9" key="1">
    <citation type="submission" date="2021-01" db="UniProtKB">
        <authorList>
            <consortium name="EnsemblMetazoa"/>
        </authorList>
    </citation>
    <scope>IDENTIFICATION</scope>
</reference>
<dbReference type="InterPro" id="IPR004031">
    <property type="entry name" value="PMP22/EMP/MP20/Claudin"/>
</dbReference>
<name>A0A7M5XE19_9CNID</name>
<dbReference type="GO" id="GO:0098609">
    <property type="term" value="P:cell-cell adhesion"/>
    <property type="evidence" value="ECO:0007669"/>
    <property type="project" value="TreeGrafter"/>
</dbReference>
<dbReference type="Proteomes" id="UP000594262">
    <property type="component" value="Unplaced"/>
</dbReference>
<evidence type="ECO:0000256" key="4">
    <source>
        <dbReference type="ARBA" id="ARBA00022692"/>
    </source>
</evidence>
<feature type="transmembrane region" description="Helical" evidence="8">
    <location>
        <begin position="138"/>
        <end position="159"/>
    </location>
</feature>
<dbReference type="PANTHER" id="PTHR14399">
    <property type="entry name" value="P53-INDUCED PROTEIN RELATED"/>
    <property type="match status" value="1"/>
</dbReference>
<dbReference type="PANTHER" id="PTHR14399:SF5">
    <property type="entry name" value="CELL JUNCTION PROTEIN VAB-9"/>
    <property type="match status" value="1"/>
</dbReference>
<keyword evidence="10" id="KW-1185">Reference proteome</keyword>
<dbReference type="GO" id="GO:0005911">
    <property type="term" value="C:cell-cell junction"/>
    <property type="evidence" value="ECO:0007669"/>
    <property type="project" value="TreeGrafter"/>
</dbReference>
<keyword evidence="4 8" id="KW-0812">Transmembrane</keyword>
<evidence type="ECO:0000313" key="10">
    <source>
        <dbReference type="Proteomes" id="UP000594262"/>
    </source>
</evidence>
<evidence type="ECO:0000256" key="1">
    <source>
        <dbReference type="ARBA" id="ARBA00004141"/>
    </source>
</evidence>
<dbReference type="Pfam" id="PF00822">
    <property type="entry name" value="PMP22_Claudin"/>
    <property type="match status" value="1"/>
</dbReference>
<evidence type="ECO:0000256" key="6">
    <source>
        <dbReference type="ARBA" id="ARBA00022989"/>
    </source>
</evidence>
<keyword evidence="6 8" id="KW-1133">Transmembrane helix</keyword>
<evidence type="ECO:0000256" key="3">
    <source>
        <dbReference type="ARBA" id="ARBA00008691"/>
    </source>
</evidence>
<dbReference type="Gene3D" id="1.20.140.150">
    <property type="match status" value="1"/>
</dbReference>
<protein>
    <submittedName>
        <fullName evidence="9">Uncharacterized protein</fullName>
    </submittedName>
</protein>
<evidence type="ECO:0000256" key="2">
    <source>
        <dbReference type="ARBA" id="ARBA00004282"/>
    </source>
</evidence>
<dbReference type="AlphaFoldDB" id="A0A7M5XE19"/>
<feature type="transmembrane region" description="Helical" evidence="8">
    <location>
        <begin position="99"/>
        <end position="118"/>
    </location>
</feature>
<comment type="similarity">
    <text evidence="3">Belongs to the TMEM47 family.</text>
</comment>
<evidence type="ECO:0000256" key="7">
    <source>
        <dbReference type="ARBA" id="ARBA00023136"/>
    </source>
</evidence>
<dbReference type="GO" id="GO:0016020">
    <property type="term" value="C:membrane"/>
    <property type="evidence" value="ECO:0007669"/>
    <property type="project" value="UniProtKB-SubCell"/>
</dbReference>
<dbReference type="EnsemblMetazoa" id="CLYHEMT021433.1">
    <property type="protein sequence ID" value="CLYHEMP021433.1"/>
    <property type="gene ID" value="CLYHEMG021433"/>
</dbReference>
<evidence type="ECO:0000256" key="8">
    <source>
        <dbReference type="SAM" id="Phobius"/>
    </source>
</evidence>
<dbReference type="InterPro" id="IPR015664">
    <property type="entry name" value="P53_induced"/>
</dbReference>
<keyword evidence="7 8" id="KW-0472">Membrane</keyword>
<proteinExistence type="inferred from homology"/>
<comment type="subcellular location">
    <subcellularLocation>
        <location evidence="2">Cell junction</location>
    </subcellularLocation>
    <subcellularLocation>
        <location evidence="1">Membrane</location>
        <topology evidence="1">Multi-pass membrane protein</topology>
    </subcellularLocation>
</comment>
<evidence type="ECO:0000256" key="5">
    <source>
        <dbReference type="ARBA" id="ARBA00022949"/>
    </source>
</evidence>
<organism evidence="9 10">
    <name type="scientific">Clytia hemisphaerica</name>
    <dbReference type="NCBI Taxonomy" id="252671"/>
    <lineage>
        <taxon>Eukaryota</taxon>
        <taxon>Metazoa</taxon>
        <taxon>Cnidaria</taxon>
        <taxon>Hydrozoa</taxon>
        <taxon>Hydroidolina</taxon>
        <taxon>Leptothecata</taxon>
        <taxon>Obeliida</taxon>
        <taxon>Clytiidae</taxon>
        <taxon>Clytia</taxon>
    </lineage>
</organism>
<accession>A0A7M5XE19</accession>
<feature type="transmembrane region" description="Helical" evidence="8">
    <location>
        <begin position="66"/>
        <end position="87"/>
    </location>
</feature>
<evidence type="ECO:0000313" key="9">
    <source>
        <dbReference type="EnsemblMetazoa" id="CLYHEMP021433.1"/>
    </source>
</evidence>